<dbReference type="InterPro" id="IPR000172">
    <property type="entry name" value="GMC_OxRdtase_N"/>
</dbReference>
<keyword evidence="3" id="KW-0285">Flavoprotein</keyword>
<dbReference type="SUPFAM" id="SSF51905">
    <property type="entry name" value="FAD/NAD(P)-binding domain"/>
    <property type="match status" value="1"/>
</dbReference>
<evidence type="ECO:0000313" key="7">
    <source>
        <dbReference type="EMBL" id="UWM53593.1"/>
    </source>
</evidence>
<dbReference type="PROSITE" id="PS51379">
    <property type="entry name" value="4FE4S_FER_2"/>
    <property type="match status" value="1"/>
</dbReference>
<dbReference type="Pfam" id="PF05199">
    <property type="entry name" value="GMC_oxred_C"/>
    <property type="match status" value="1"/>
</dbReference>
<evidence type="ECO:0000256" key="3">
    <source>
        <dbReference type="ARBA" id="ARBA00022630"/>
    </source>
</evidence>
<dbReference type="GO" id="GO:0016614">
    <property type="term" value="F:oxidoreductase activity, acting on CH-OH group of donors"/>
    <property type="evidence" value="ECO:0007669"/>
    <property type="project" value="InterPro"/>
</dbReference>
<evidence type="ECO:0000256" key="1">
    <source>
        <dbReference type="ARBA" id="ARBA00001974"/>
    </source>
</evidence>
<dbReference type="EMBL" id="CP104003">
    <property type="protein sequence ID" value="UWM53593.1"/>
    <property type="molecule type" value="Genomic_DNA"/>
</dbReference>
<protein>
    <submittedName>
        <fullName evidence="7">GMC family oxidoreductase</fullName>
    </submittedName>
</protein>
<comment type="cofactor">
    <cofactor evidence="1">
        <name>FAD</name>
        <dbReference type="ChEBI" id="CHEBI:57692"/>
    </cofactor>
</comment>
<dbReference type="KEGG" id="ssai:N0B31_15790"/>
<evidence type="ECO:0000256" key="2">
    <source>
        <dbReference type="ARBA" id="ARBA00010790"/>
    </source>
</evidence>
<dbReference type="GeneID" id="74943914"/>
<evidence type="ECO:0000259" key="6">
    <source>
        <dbReference type="PROSITE" id="PS51379"/>
    </source>
</evidence>
<dbReference type="Proteomes" id="UP001057580">
    <property type="component" value="Chromosome"/>
</dbReference>
<dbReference type="AlphaFoldDB" id="A0A9E7R129"/>
<dbReference type="PANTHER" id="PTHR42784">
    <property type="entry name" value="PYRANOSE 2-OXIDASE"/>
    <property type="match status" value="1"/>
</dbReference>
<evidence type="ECO:0000256" key="4">
    <source>
        <dbReference type="ARBA" id="ARBA00022827"/>
    </source>
</evidence>
<accession>A0A9E7R129</accession>
<proteinExistence type="inferred from homology"/>
<reference evidence="7" key="1">
    <citation type="submission" date="2022-09" db="EMBL/GenBank/DDBJ databases">
        <title>Diverse halophilic archaea isolated from saline environments.</title>
        <authorList>
            <person name="Cui H.-L."/>
        </authorList>
    </citation>
    <scope>NUCLEOTIDE SEQUENCE</scope>
    <source>
        <strain evidence="7">ZS-35-S2</strain>
    </source>
</reference>
<feature type="domain" description="4Fe-4S ferredoxin-type" evidence="6">
    <location>
        <begin position="198"/>
        <end position="228"/>
    </location>
</feature>
<dbReference type="InterPro" id="IPR036188">
    <property type="entry name" value="FAD/NAD-bd_sf"/>
</dbReference>
<dbReference type="RefSeq" id="WP_260592587.1">
    <property type="nucleotide sequence ID" value="NZ_CP104003.1"/>
</dbReference>
<keyword evidence="8" id="KW-1185">Reference proteome</keyword>
<comment type="similarity">
    <text evidence="2">Belongs to the GMC oxidoreductase family.</text>
</comment>
<dbReference type="InterPro" id="IPR007867">
    <property type="entry name" value="GMC_OxRtase_C"/>
</dbReference>
<dbReference type="Pfam" id="PF00732">
    <property type="entry name" value="GMC_oxred_N"/>
    <property type="match status" value="1"/>
</dbReference>
<keyword evidence="4" id="KW-0274">FAD</keyword>
<dbReference type="GO" id="GO:0050660">
    <property type="term" value="F:flavin adenine dinucleotide binding"/>
    <property type="evidence" value="ECO:0007669"/>
    <property type="project" value="InterPro"/>
</dbReference>
<dbReference type="SUPFAM" id="SSF54373">
    <property type="entry name" value="FAD-linked reductases, C-terminal domain"/>
    <property type="match status" value="1"/>
</dbReference>
<dbReference type="InterPro" id="IPR017896">
    <property type="entry name" value="4Fe4S_Fe-S-bd"/>
</dbReference>
<name>A0A9E7R129_9EURY</name>
<dbReference type="PRINTS" id="PR00420">
    <property type="entry name" value="RNGMNOXGNASE"/>
</dbReference>
<organism evidence="7 8">
    <name type="scientific">Salinirubellus salinus</name>
    <dbReference type="NCBI Taxonomy" id="1364945"/>
    <lineage>
        <taxon>Archaea</taxon>
        <taxon>Methanobacteriati</taxon>
        <taxon>Methanobacteriota</taxon>
        <taxon>Stenosarchaea group</taxon>
        <taxon>Halobacteria</taxon>
        <taxon>Halobacteriales</taxon>
        <taxon>Natronomonadaceae</taxon>
        <taxon>Salinirubellus</taxon>
    </lineage>
</organism>
<keyword evidence="5" id="KW-0560">Oxidoreductase</keyword>
<evidence type="ECO:0000256" key="5">
    <source>
        <dbReference type="ARBA" id="ARBA00023002"/>
    </source>
</evidence>
<sequence length="562" mass="60075">MTRRFRARRSAANVPDVCVVGSGPGGALVADSLAARGHDVVVLEAGPRFDLEDRMERMRRALHPGSTFQAVWDMGGPRDAYSTSGEQAYSLNTSRVKGVGGTSLHWGGMTPRLHPEDFEMRTRYGVGEDWPISYADLEPYYARAEVELGVAGADSAYAPPRSTEFPLPAHPTSHSDRLFADAFDALDIELAPVPRAVNSVPYDGRSGCVGFGTCTPVCPSGAKYDATVHAERAERRGARIVTEAPVVRLEHDATGERVTAAVYRTPDGGEHRQRARTFVLACGAVETARLLLLSTSEVYSDGLANSSGLVGRYFMEHPYVRLTGYVDEPTAPQNVGYSTSFTEQFYQHDRGPTGSVLVEPSNTAGTPLATAALVRPSRLGNAVSGRAPGLLGGGRWGDDLLADLRDEYEGLVAIGAWVEMPPEYDNHVGLDESTTDAAGNPVPDLSFGVGDAARGTLTESLDLLDGILEELGATDREAPVTPEDPWYALHHLGTTRMGTDPETSVVDPNCRTHDLSNLYVSSSSVFVTGGAANPTLTIAALALRLADHVHAERTGEKATSAR</sequence>
<dbReference type="InterPro" id="IPR051473">
    <property type="entry name" value="P2Ox-like"/>
</dbReference>
<dbReference type="PANTHER" id="PTHR42784:SF1">
    <property type="entry name" value="PYRANOSE 2-OXIDASE"/>
    <property type="match status" value="1"/>
</dbReference>
<gene>
    <name evidence="7" type="ORF">N0B31_15790</name>
</gene>
<dbReference type="Gene3D" id="3.50.50.60">
    <property type="entry name" value="FAD/NAD(P)-binding domain"/>
    <property type="match status" value="2"/>
</dbReference>
<evidence type="ECO:0000313" key="8">
    <source>
        <dbReference type="Proteomes" id="UP001057580"/>
    </source>
</evidence>
<dbReference type="Pfam" id="PF13450">
    <property type="entry name" value="NAD_binding_8"/>
    <property type="match status" value="1"/>
</dbReference>